<feature type="region of interest" description="Disordered" evidence="1">
    <location>
        <begin position="41"/>
        <end position="79"/>
    </location>
</feature>
<dbReference type="AlphaFoldDB" id="A0AAV7R8K1"/>
<accession>A0AAV7R8K1</accession>
<evidence type="ECO:0000313" key="2">
    <source>
        <dbReference type="EMBL" id="KAJ1149129.1"/>
    </source>
</evidence>
<protein>
    <submittedName>
        <fullName evidence="2">Uncharacterized protein</fullName>
    </submittedName>
</protein>
<comment type="caution">
    <text evidence="2">The sequence shown here is derived from an EMBL/GenBank/DDBJ whole genome shotgun (WGS) entry which is preliminary data.</text>
</comment>
<feature type="compositionally biased region" description="Low complexity" evidence="1">
    <location>
        <begin position="51"/>
        <end position="60"/>
    </location>
</feature>
<evidence type="ECO:0000256" key="1">
    <source>
        <dbReference type="SAM" id="MobiDB-lite"/>
    </source>
</evidence>
<name>A0AAV7R8K1_PLEWA</name>
<sequence length="135" mass="14451">MVGVSRTVLARCVLPDHSYIHPNAGALESLCLTCQSGAARSSADHREPVEGAQATAADTGAGRRGVAHRRPTTAELRTPRAPSIAFHDSFLRIKDGECELRAAQGCGRAQTFRPAKDGGFALLRPGHSRRERVPK</sequence>
<reference evidence="2" key="1">
    <citation type="journal article" date="2022" name="bioRxiv">
        <title>Sequencing and chromosome-scale assembly of the giantPleurodeles waltlgenome.</title>
        <authorList>
            <person name="Brown T."/>
            <person name="Elewa A."/>
            <person name="Iarovenko S."/>
            <person name="Subramanian E."/>
            <person name="Araus A.J."/>
            <person name="Petzold A."/>
            <person name="Susuki M."/>
            <person name="Suzuki K.-i.T."/>
            <person name="Hayashi T."/>
            <person name="Toyoda A."/>
            <person name="Oliveira C."/>
            <person name="Osipova E."/>
            <person name="Leigh N.D."/>
            <person name="Simon A."/>
            <person name="Yun M.H."/>
        </authorList>
    </citation>
    <scope>NUCLEOTIDE SEQUENCE</scope>
    <source>
        <strain evidence="2">20211129_DDA</strain>
        <tissue evidence="2">Liver</tissue>
    </source>
</reference>
<proteinExistence type="predicted"/>
<dbReference type="Proteomes" id="UP001066276">
    <property type="component" value="Chromosome 5"/>
</dbReference>
<evidence type="ECO:0000313" key="3">
    <source>
        <dbReference type="Proteomes" id="UP001066276"/>
    </source>
</evidence>
<gene>
    <name evidence="2" type="ORF">NDU88_001946</name>
</gene>
<keyword evidence="3" id="KW-1185">Reference proteome</keyword>
<dbReference type="EMBL" id="JANPWB010000009">
    <property type="protein sequence ID" value="KAJ1149129.1"/>
    <property type="molecule type" value="Genomic_DNA"/>
</dbReference>
<organism evidence="2 3">
    <name type="scientific">Pleurodeles waltl</name>
    <name type="common">Iberian ribbed newt</name>
    <dbReference type="NCBI Taxonomy" id="8319"/>
    <lineage>
        <taxon>Eukaryota</taxon>
        <taxon>Metazoa</taxon>
        <taxon>Chordata</taxon>
        <taxon>Craniata</taxon>
        <taxon>Vertebrata</taxon>
        <taxon>Euteleostomi</taxon>
        <taxon>Amphibia</taxon>
        <taxon>Batrachia</taxon>
        <taxon>Caudata</taxon>
        <taxon>Salamandroidea</taxon>
        <taxon>Salamandridae</taxon>
        <taxon>Pleurodelinae</taxon>
        <taxon>Pleurodeles</taxon>
    </lineage>
</organism>